<dbReference type="InterPro" id="IPR050834">
    <property type="entry name" value="Glycosyltransf_2"/>
</dbReference>
<dbReference type="EC" id="2.4.-.-" evidence="4"/>
<dbReference type="GO" id="GO:0016757">
    <property type="term" value="F:glycosyltransferase activity"/>
    <property type="evidence" value="ECO:0007669"/>
    <property type="project" value="UniProtKB-KW"/>
</dbReference>
<evidence type="ECO:0000259" key="3">
    <source>
        <dbReference type="Pfam" id="PF02709"/>
    </source>
</evidence>
<dbReference type="InterPro" id="IPR027791">
    <property type="entry name" value="Galactosyl_T_C"/>
</dbReference>
<dbReference type="Gene3D" id="3.90.550.10">
    <property type="entry name" value="Spore Coat Polysaccharide Biosynthesis Protein SpsA, Chain A"/>
    <property type="match status" value="1"/>
</dbReference>
<feature type="domain" description="Galactosyltransferase C-terminal" evidence="3">
    <location>
        <begin position="145"/>
        <end position="197"/>
    </location>
</feature>
<name>A0ABW2N5D6_9ACTN</name>
<evidence type="ECO:0000313" key="4">
    <source>
        <dbReference type="EMBL" id="MFC7361110.1"/>
    </source>
</evidence>
<keyword evidence="4" id="KW-0328">Glycosyltransferase</keyword>
<feature type="domain" description="Glycosyltransferase 2-like" evidence="2">
    <location>
        <begin position="4"/>
        <end position="140"/>
    </location>
</feature>
<keyword evidence="1 4" id="KW-0808">Transferase</keyword>
<dbReference type="InterPro" id="IPR001173">
    <property type="entry name" value="Glyco_trans_2-like"/>
</dbReference>
<dbReference type="Proteomes" id="UP001596524">
    <property type="component" value="Unassembled WGS sequence"/>
</dbReference>
<dbReference type="EMBL" id="JBHTCH010000014">
    <property type="protein sequence ID" value="MFC7361110.1"/>
    <property type="molecule type" value="Genomic_DNA"/>
</dbReference>
<comment type="caution">
    <text evidence="4">The sequence shown here is derived from an EMBL/GenBank/DDBJ whole genome shotgun (WGS) entry which is preliminary data.</text>
</comment>
<dbReference type="RefSeq" id="WP_255888375.1">
    <property type="nucleotide sequence ID" value="NZ_JBHTCH010000014.1"/>
</dbReference>
<evidence type="ECO:0000259" key="2">
    <source>
        <dbReference type="Pfam" id="PF00535"/>
    </source>
</evidence>
<dbReference type="PANTHER" id="PTHR43685">
    <property type="entry name" value="GLYCOSYLTRANSFERASE"/>
    <property type="match status" value="1"/>
</dbReference>
<organism evidence="4 5">
    <name type="scientific">Nocardioides astragali</name>
    <dbReference type="NCBI Taxonomy" id="1776736"/>
    <lineage>
        <taxon>Bacteria</taxon>
        <taxon>Bacillati</taxon>
        <taxon>Actinomycetota</taxon>
        <taxon>Actinomycetes</taxon>
        <taxon>Propionibacteriales</taxon>
        <taxon>Nocardioidaceae</taxon>
        <taxon>Nocardioides</taxon>
    </lineage>
</organism>
<keyword evidence="5" id="KW-1185">Reference proteome</keyword>
<sequence length="309" mass="34272">MSATIVVPSRGGAARLPVLLTSLGQQEHQDVEMIVVLDGDVDDSASVVRRFGDELPVRSIVFPENRGRAAALNAGFFDARGEVLIRADDDLELEPDFVAHHVRLHEQAPRGVIGMCRDVFPDTPYARTYGIRADESIRAQAFATPPERTWQWWSGNVSTTRDDFLAVGGYDEDFRAYGWEDVEWGYRLHRLGREILVAPDFTTLHHGPVTSTTERVQRAFHSGEAYRKFVSKHGPDAQTFSRLDCSAWNALVRLGSALATERTVGIAGRMLDRTIGVLPARPAEKLVALAIQSAADAGRRYPGRVRTHL</sequence>
<protein>
    <submittedName>
        <fullName evidence="4">Glycosyltransferase family 2 protein</fullName>
        <ecNumber evidence="4">2.4.-.-</ecNumber>
    </submittedName>
</protein>
<dbReference type="Pfam" id="PF00535">
    <property type="entry name" value="Glycos_transf_2"/>
    <property type="match status" value="1"/>
</dbReference>
<gene>
    <name evidence="4" type="ORF">ACFQO6_12590</name>
</gene>
<accession>A0ABW2N5D6</accession>
<dbReference type="CDD" id="cd00761">
    <property type="entry name" value="Glyco_tranf_GTA_type"/>
    <property type="match status" value="1"/>
</dbReference>
<dbReference type="Pfam" id="PF02709">
    <property type="entry name" value="Glyco_transf_7C"/>
    <property type="match status" value="1"/>
</dbReference>
<dbReference type="PANTHER" id="PTHR43685:SF3">
    <property type="entry name" value="SLR2126 PROTEIN"/>
    <property type="match status" value="1"/>
</dbReference>
<dbReference type="SUPFAM" id="SSF53448">
    <property type="entry name" value="Nucleotide-diphospho-sugar transferases"/>
    <property type="match status" value="1"/>
</dbReference>
<evidence type="ECO:0000256" key="1">
    <source>
        <dbReference type="ARBA" id="ARBA00022679"/>
    </source>
</evidence>
<dbReference type="InterPro" id="IPR029044">
    <property type="entry name" value="Nucleotide-diphossugar_trans"/>
</dbReference>
<proteinExistence type="predicted"/>
<reference evidence="5" key="1">
    <citation type="journal article" date="2019" name="Int. J. Syst. Evol. Microbiol.">
        <title>The Global Catalogue of Microorganisms (GCM) 10K type strain sequencing project: providing services to taxonomists for standard genome sequencing and annotation.</title>
        <authorList>
            <consortium name="The Broad Institute Genomics Platform"/>
            <consortium name="The Broad Institute Genome Sequencing Center for Infectious Disease"/>
            <person name="Wu L."/>
            <person name="Ma J."/>
        </authorList>
    </citation>
    <scope>NUCLEOTIDE SEQUENCE [LARGE SCALE GENOMIC DNA]</scope>
    <source>
        <strain evidence="5">FCH27</strain>
    </source>
</reference>
<evidence type="ECO:0000313" key="5">
    <source>
        <dbReference type="Proteomes" id="UP001596524"/>
    </source>
</evidence>